<reference evidence="1 2" key="1">
    <citation type="submission" date="2009-07" db="EMBL/GenBank/DDBJ databases">
        <authorList>
            <person name="Madupu R."/>
            <person name="Sebastian Y."/>
            <person name="Durkin A.S."/>
            <person name="Torralba M."/>
            <person name="Methe B."/>
            <person name="Sutton G.G."/>
            <person name="Strausberg R.L."/>
            <person name="Nelson K.E."/>
        </authorList>
    </citation>
    <scope>NUCLEOTIDE SEQUENCE [LARGE SCALE GENOMIC DNA]</scope>
    <source>
        <strain evidence="1 2">RM3268</strain>
    </source>
</reference>
<name>C8PK73_9BACT</name>
<dbReference type="Proteomes" id="UP000005709">
    <property type="component" value="Unassembled WGS sequence"/>
</dbReference>
<dbReference type="EMBL" id="ACYG01000028">
    <property type="protein sequence ID" value="EEV16767.1"/>
    <property type="molecule type" value="Genomic_DNA"/>
</dbReference>
<comment type="caution">
    <text evidence="1">The sequence shown here is derived from an EMBL/GenBank/DDBJ whole genome shotgun (WGS) entry which is preliminary data.</text>
</comment>
<proteinExistence type="predicted"/>
<evidence type="ECO:0000313" key="1">
    <source>
        <dbReference type="EMBL" id="EEV16767.1"/>
    </source>
</evidence>
<keyword evidence="2" id="KW-1185">Reference proteome</keyword>
<accession>C8PK73</accession>
<evidence type="ECO:0000313" key="2">
    <source>
        <dbReference type="Proteomes" id="UP000005709"/>
    </source>
</evidence>
<organism evidence="1 2">
    <name type="scientific">Campylobacter gracilis RM3268</name>
    <dbReference type="NCBI Taxonomy" id="553220"/>
    <lineage>
        <taxon>Bacteria</taxon>
        <taxon>Pseudomonadati</taxon>
        <taxon>Campylobacterota</taxon>
        <taxon>Epsilonproteobacteria</taxon>
        <taxon>Campylobacterales</taxon>
        <taxon>Campylobacteraceae</taxon>
        <taxon>Campylobacter</taxon>
    </lineage>
</organism>
<sequence>MDKIAANGAKFYLRHSLKAERNYHRPISGRDHQCFMLSRGILGYFNCAAALCRKISSSQSDLRATHIGRANARACPFSDLAGVCFRGL</sequence>
<protein>
    <submittedName>
        <fullName evidence="1">Uncharacterized protein</fullName>
    </submittedName>
</protein>
<dbReference type="AlphaFoldDB" id="C8PK73"/>
<gene>
    <name evidence="1" type="ORF">CAMGR0001_1778</name>
</gene>